<keyword evidence="4" id="KW-0378">Hydrolase</keyword>
<dbReference type="InterPro" id="IPR005229">
    <property type="entry name" value="YicC/YloC-like"/>
</dbReference>
<proteinExistence type="inferred from homology"/>
<dbReference type="GO" id="GO:0004521">
    <property type="term" value="F:RNA endonuclease activity"/>
    <property type="evidence" value="ECO:0007669"/>
    <property type="project" value="InterPro"/>
</dbReference>
<dbReference type="Pfam" id="PF08340">
    <property type="entry name" value="YicC-like_C"/>
    <property type="match status" value="1"/>
</dbReference>
<dbReference type="AlphaFoldDB" id="A0A3B1B0N9"/>
<protein>
    <submittedName>
        <fullName evidence="8">Protein YicC</fullName>
    </submittedName>
</protein>
<feature type="domain" description="Endoribonuclease YicC-like N-terminal" evidence="6">
    <location>
        <begin position="2"/>
        <end position="155"/>
    </location>
</feature>
<evidence type="ECO:0000259" key="7">
    <source>
        <dbReference type="Pfam" id="PF08340"/>
    </source>
</evidence>
<dbReference type="GO" id="GO:0016787">
    <property type="term" value="F:hydrolase activity"/>
    <property type="evidence" value="ECO:0007669"/>
    <property type="project" value="UniProtKB-KW"/>
</dbReference>
<dbReference type="InterPro" id="IPR013551">
    <property type="entry name" value="YicC-like_C"/>
</dbReference>
<organism evidence="8">
    <name type="scientific">hydrothermal vent metagenome</name>
    <dbReference type="NCBI Taxonomy" id="652676"/>
    <lineage>
        <taxon>unclassified sequences</taxon>
        <taxon>metagenomes</taxon>
        <taxon>ecological metagenomes</taxon>
    </lineage>
</organism>
<name>A0A3B1B0N9_9ZZZZ</name>
<dbReference type="EMBL" id="UOFR01000070">
    <property type="protein sequence ID" value="VAW99874.1"/>
    <property type="molecule type" value="Genomic_DNA"/>
</dbReference>
<evidence type="ECO:0000256" key="5">
    <source>
        <dbReference type="ARBA" id="ARBA00035648"/>
    </source>
</evidence>
<feature type="domain" description="Endoribonuclease YicC-like C-terminal" evidence="7">
    <location>
        <begin position="173"/>
        <end position="288"/>
    </location>
</feature>
<evidence type="ECO:0000256" key="1">
    <source>
        <dbReference type="ARBA" id="ARBA00001968"/>
    </source>
</evidence>
<keyword evidence="2" id="KW-0540">Nuclease</keyword>
<evidence type="ECO:0000313" key="8">
    <source>
        <dbReference type="EMBL" id="VAW99874.1"/>
    </source>
</evidence>
<dbReference type="PANTHER" id="PTHR30636:SF3">
    <property type="entry name" value="UPF0701 PROTEIN YICC"/>
    <property type="match status" value="1"/>
</dbReference>
<sequence>MIRSMTAFARQESAEAWGVLTLELRSVNHRYLDVSLRLPEEIRVIETKLRDGIQKGLSRGKIDCTVRYQPQEMSAHDIQLDDKLIKRLASASQKIENHFQQTRPVSPLEVMRWPGVLQTPKVEAEVLHKATLKLLDGALKELVQGREGEGEKLKQIIEQRCDAISDIVKQVGKLIPEIKQGWRDRLLTRLEEVKAELDEVRLEQELAYMAQKIDVDEEIDRLNTHIEEVKRVLQQTKPVGRRLDFLMQELNREANTLGSKSTDARTGSASVDLKVLIEQIREQVQNIE</sequence>
<evidence type="ECO:0000256" key="4">
    <source>
        <dbReference type="ARBA" id="ARBA00022801"/>
    </source>
</evidence>
<evidence type="ECO:0000256" key="3">
    <source>
        <dbReference type="ARBA" id="ARBA00022759"/>
    </source>
</evidence>
<evidence type="ECO:0000259" key="6">
    <source>
        <dbReference type="Pfam" id="PF03755"/>
    </source>
</evidence>
<reference evidence="8" key="1">
    <citation type="submission" date="2018-06" db="EMBL/GenBank/DDBJ databases">
        <authorList>
            <person name="Zhirakovskaya E."/>
        </authorList>
    </citation>
    <scope>NUCLEOTIDE SEQUENCE</scope>
</reference>
<keyword evidence="3" id="KW-0255">Endonuclease</keyword>
<dbReference type="PANTHER" id="PTHR30636">
    <property type="entry name" value="UPF0701 PROTEIN YICC"/>
    <property type="match status" value="1"/>
</dbReference>
<evidence type="ECO:0000256" key="2">
    <source>
        <dbReference type="ARBA" id="ARBA00022722"/>
    </source>
</evidence>
<gene>
    <name evidence="8" type="ORF">MNBD_GAMMA21-2389</name>
</gene>
<dbReference type="Pfam" id="PF03755">
    <property type="entry name" value="YicC-like_N"/>
    <property type="match status" value="1"/>
</dbReference>
<dbReference type="NCBIfam" id="TIGR00255">
    <property type="entry name" value="YicC/YloC family endoribonuclease"/>
    <property type="match status" value="1"/>
</dbReference>
<comment type="similarity">
    <text evidence="5">Belongs to the YicC/YloC family.</text>
</comment>
<accession>A0A3B1B0N9</accession>
<comment type="cofactor">
    <cofactor evidence="1">
        <name>a divalent metal cation</name>
        <dbReference type="ChEBI" id="CHEBI:60240"/>
    </cofactor>
</comment>
<dbReference type="InterPro" id="IPR013527">
    <property type="entry name" value="YicC-like_N"/>
</dbReference>